<dbReference type="InterPro" id="IPR036635">
    <property type="entry name" value="MurB_C_sf"/>
</dbReference>
<comment type="cofactor">
    <cofactor evidence="1 20">
        <name>FAD</name>
        <dbReference type="ChEBI" id="CHEBI:57692"/>
    </cofactor>
</comment>
<dbReference type="PATRIC" id="fig|1235990.3.peg.53"/>
<keyword evidence="23" id="KW-1185">Reference proteome</keyword>
<evidence type="ECO:0000256" key="16">
    <source>
        <dbReference type="ARBA" id="ARBA00023306"/>
    </source>
</evidence>
<sequence length="345" mass="38863">MYVFDISLKAFNTFHLEIFTNKLTIVHSFNSIIEAWRLSQEINMPFMMLGEGSNVLFLEDFSGQIVINALKGIHLDEHDEEWHIHVGAGENWHSLVKWTLKNGIAGLENLAFIPGMVGSAAVQNIGAYGVEFKNFCKYVDTLHLPTQQTMRLSRPECQFGYRDSIFQHAMRNEYVIVAVGLCIEKSWLPKLSYGDLVKLNPAEICATDIFNAVYYMRQSKLPDPKIIGNVGSFFKNPIVGQEKAMTLLTKWPSMPYYLQSNGTIKLAAAWLIEQCNLKGYSIGGAAVHRKQAAVLINKNHATPNDIVILASKIRNKVGEKFHIWLEPEIRFIGAQGECNAIEVLS</sequence>
<dbReference type="eggNOG" id="COG0812">
    <property type="taxonomic scope" value="Bacteria"/>
</dbReference>
<dbReference type="Proteomes" id="UP000016900">
    <property type="component" value="Chromosome"/>
</dbReference>
<evidence type="ECO:0000313" key="22">
    <source>
        <dbReference type="EMBL" id="BAO00021.1"/>
    </source>
</evidence>
<keyword evidence="10 20" id="KW-0285">Flavoprotein</keyword>
<dbReference type="EMBL" id="AP012554">
    <property type="protein sequence ID" value="BAO00021.1"/>
    <property type="molecule type" value="Genomic_DNA"/>
</dbReference>
<evidence type="ECO:0000256" key="18">
    <source>
        <dbReference type="ARBA" id="ARBA00031026"/>
    </source>
</evidence>
<comment type="subcellular location">
    <subcellularLocation>
        <location evidence="3 20">Cytoplasm</location>
    </subcellularLocation>
</comment>
<dbReference type="PROSITE" id="PS51387">
    <property type="entry name" value="FAD_PCMH"/>
    <property type="match status" value="1"/>
</dbReference>
<dbReference type="GO" id="GO:0005829">
    <property type="term" value="C:cytosol"/>
    <property type="evidence" value="ECO:0007669"/>
    <property type="project" value="TreeGrafter"/>
</dbReference>
<protein>
    <recommendedName>
        <fullName evidence="7 20">UDP-N-acetylenolpyruvoylglucosamine reductase</fullName>
        <ecNumber evidence="6 20">1.3.1.98</ecNumber>
    </recommendedName>
    <alternativeName>
        <fullName evidence="18 20">UDP-N-acetylmuramate dehydrogenase</fullName>
    </alternativeName>
</protein>
<evidence type="ECO:0000256" key="13">
    <source>
        <dbReference type="ARBA" id="ARBA00022960"/>
    </source>
</evidence>
<dbReference type="KEGG" id="hhs:HHS_00510"/>
<keyword evidence="11 20" id="KW-0274">FAD</keyword>
<gene>
    <name evidence="20 22" type="primary">murB</name>
    <name evidence="22" type="ORF">HHS_00510</name>
</gene>
<dbReference type="Gene3D" id="3.90.78.10">
    <property type="entry name" value="UDP-N-acetylenolpyruvoylglucosamine reductase, C-terminal domain"/>
    <property type="match status" value="1"/>
</dbReference>
<evidence type="ECO:0000256" key="2">
    <source>
        <dbReference type="ARBA" id="ARBA00003921"/>
    </source>
</evidence>
<dbReference type="AlphaFoldDB" id="U3U1M3"/>
<evidence type="ECO:0000256" key="5">
    <source>
        <dbReference type="ARBA" id="ARBA00010485"/>
    </source>
</evidence>
<accession>U3U1M3</accession>
<dbReference type="InterPro" id="IPR003170">
    <property type="entry name" value="MurB"/>
</dbReference>
<dbReference type="SUPFAM" id="SSF56194">
    <property type="entry name" value="Uridine diphospho-N-Acetylenolpyruvylglucosamine reductase, MurB, C-terminal domain"/>
    <property type="match status" value="1"/>
</dbReference>
<dbReference type="OrthoDB" id="9804753at2"/>
<evidence type="ECO:0000259" key="21">
    <source>
        <dbReference type="PROSITE" id="PS51387"/>
    </source>
</evidence>
<evidence type="ECO:0000256" key="19">
    <source>
        <dbReference type="ARBA" id="ARBA00048914"/>
    </source>
</evidence>
<dbReference type="HAMAP" id="MF_00037">
    <property type="entry name" value="MurB"/>
    <property type="match status" value="1"/>
</dbReference>
<dbReference type="GO" id="GO:0071555">
    <property type="term" value="P:cell wall organization"/>
    <property type="evidence" value="ECO:0007669"/>
    <property type="project" value="UniProtKB-KW"/>
</dbReference>
<dbReference type="EC" id="1.3.1.98" evidence="6 20"/>
<keyword evidence="15 20" id="KW-0560">Oxidoreductase</keyword>
<dbReference type="GO" id="GO:0008360">
    <property type="term" value="P:regulation of cell shape"/>
    <property type="evidence" value="ECO:0007669"/>
    <property type="project" value="UniProtKB-KW"/>
</dbReference>
<dbReference type="GO" id="GO:0009252">
    <property type="term" value="P:peptidoglycan biosynthetic process"/>
    <property type="evidence" value="ECO:0007669"/>
    <property type="project" value="UniProtKB-UniRule"/>
</dbReference>
<dbReference type="GO" id="GO:0071949">
    <property type="term" value="F:FAD binding"/>
    <property type="evidence" value="ECO:0007669"/>
    <property type="project" value="InterPro"/>
</dbReference>
<dbReference type="NCBIfam" id="NF000755">
    <property type="entry name" value="PRK00046.1"/>
    <property type="match status" value="1"/>
</dbReference>
<dbReference type="InterPro" id="IPR011601">
    <property type="entry name" value="MurB_C"/>
</dbReference>
<feature type="active site" description="Proton donor" evidence="20">
    <location>
        <position position="232"/>
    </location>
</feature>
<evidence type="ECO:0000313" key="23">
    <source>
        <dbReference type="Proteomes" id="UP000016900"/>
    </source>
</evidence>
<proteinExistence type="inferred from homology"/>
<dbReference type="Gene3D" id="3.30.43.10">
    <property type="entry name" value="Uridine Diphospho-n-acetylenolpyruvylglucosamine Reductase, domain 2"/>
    <property type="match status" value="1"/>
</dbReference>
<evidence type="ECO:0000256" key="10">
    <source>
        <dbReference type="ARBA" id="ARBA00022630"/>
    </source>
</evidence>
<feature type="active site" evidence="20">
    <location>
        <position position="162"/>
    </location>
</feature>
<dbReference type="InterPro" id="IPR036318">
    <property type="entry name" value="FAD-bd_PCMH-like_sf"/>
</dbReference>
<dbReference type="GO" id="GO:0051301">
    <property type="term" value="P:cell division"/>
    <property type="evidence" value="ECO:0007669"/>
    <property type="project" value="UniProtKB-KW"/>
</dbReference>
<keyword evidence="17 20" id="KW-0961">Cell wall biogenesis/degradation</keyword>
<dbReference type="InterPro" id="IPR016166">
    <property type="entry name" value="FAD-bd_PCMH"/>
</dbReference>
<feature type="domain" description="FAD-binding PCMH-type" evidence="21">
    <location>
        <begin position="11"/>
        <end position="186"/>
    </location>
</feature>
<dbReference type="SUPFAM" id="SSF56176">
    <property type="entry name" value="FAD-binding/transporter-associated domain-like"/>
    <property type="match status" value="1"/>
</dbReference>
<dbReference type="Pfam" id="PF01565">
    <property type="entry name" value="FAD_binding_4"/>
    <property type="match status" value="1"/>
</dbReference>
<organism evidence="22 23">
    <name type="scientific">Candidatus Pantoea carbekii</name>
    <dbReference type="NCBI Taxonomy" id="1235990"/>
    <lineage>
        <taxon>Bacteria</taxon>
        <taxon>Pseudomonadati</taxon>
        <taxon>Pseudomonadota</taxon>
        <taxon>Gammaproteobacteria</taxon>
        <taxon>Enterobacterales</taxon>
        <taxon>Erwiniaceae</taxon>
        <taxon>Pantoea</taxon>
    </lineage>
</organism>
<dbReference type="UniPathway" id="UPA00219"/>
<evidence type="ECO:0000256" key="3">
    <source>
        <dbReference type="ARBA" id="ARBA00004496"/>
    </source>
</evidence>
<comment type="function">
    <text evidence="2 20">Cell wall formation.</text>
</comment>
<evidence type="ECO:0000256" key="7">
    <source>
        <dbReference type="ARBA" id="ARBA00015188"/>
    </source>
</evidence>
<keyword evidence="14 20" id="KW-0573">Peptidoglycan synthesis</keyword>
<dbReference type="PANTHER" id="PTHR21071">
    <property type="entry name" value="UDP-N-ACETYLENOLPYRUVOYLGLUCOSAMINE REDUCTASE"/>
    <property type="match status" value="1"/>
</dbReference>
<evidence type="ECO:0000256" key="9">
    <source>
        <dbReference type="ARBA" id="ARBA00022618"/>
    </source>
</evidence>
<evidence type="ECO:0000256" key="12">
    <source>
        <dbReference type="ARBA" id="ARBA00022857"/>
    </source>
</evidence>
<dbReference type="InterPro" id="IPR016167">
    <property type="entry name" value="FAD-bd_PCMH_sub1"/>
</dbReference>
<keyword evidence="16 20" id="KW-0131">Cell cycle</keyword>
<reference evidence="22 23" key="1">
    <citation type="submission" date="2012-10" db="EMBL/GenBank/DDBJ databases">
        <title>Genome sequence of the symbiont of the pentatomidae stink bug Halyomorpha halys.</title>
        <authorList>
            <person name="Kobayashi H."/>
            <person name="Fujii-Muramatsu R."/>
            <person name="Takeishi K."/>
            <person name="Noda H."/>
        </authorList>
    </citation>
    <scope>NUCLEOTIDE SEQUENCE [LARGE SCALE GENOMIC DNA]</scope>
</reference>
<dbReference type="NCBIfam" id="TIGR00179">
    <property type="entry name" value="murB"/>
    <property type="match status" value="1"/>
</dbReference>
<evidence type="ECO:0000256" key="20">
    <source>
        <dbReference type="HAMAP-Rule" id="MF_00037"/>
    </source>
</evidence>
<evidence type="ECO:0000256" key="4">
    <source>
        <dbReference type="ARBA" id="ARBA00004752"/>
    </source>
</evidence>
<dbReference type="GO" id="GO:0008762">
    <property type="term" value="F:UDP-N-acetylmuramate dehydrogenase activity"/>
    <property type="evidence" value="ECO:0007669"/>
    <property type="project" value="UniProtKB-UniRule"/>
</dbReference>
<comment type="catalytic activity">
    <reaction evidence="19 20">
        <text>UDP-N-acetyl-alpha-D-muramate + NADP(+) = UDP-N-acetyl-3-O-(1-carboxyvinyl)-alpha-D-glucosamine + NADPH + H(+)</text>
        <dbReference type="Rhea" id="RHEA:12248"/>
        <dbReference type="ChEBI" id="CHEBI:15378"/>
        <dbReference type="ChEBI" id="CHEBI:57783"/>
        <dbReference type="ChEBI" id="CHEBI:58349"/>
        <dbReference type="ChEBI" id="CHEBI:68483"/>
        <dbReference type="ChEBI" id="CHEBI:70757"/>
        <dbReference type="EC" id="1.3.1.98"/>
    </reaction>
</comment>
<comment type="similarity">
    <text evidence="5 20">Belongs to the MurB family.</text>
</comment>
<keyword evidence="12 20" id="KW-0521">NADP</keyword>
<dbReference type="Pfam" id="PF02873">
    <property type="entry name" value="MurB_C"/>
    <property type="match status" value="1"/>
</dbReference>
<name>U3U1M3_9GAMM</name>
<evidence type="ECO:0000256" key="11">
    <source>
        <dbReference type="ARBA" id="ARBA00022827"/>
    </source>
</evidence>
<feature type="active site" evidence="20">
    <location>
        <position position="328"/>
    </location>
</feature>
<dbReference type="PANTHER" id="PTHR21071:SF4">
    <property type="entry name" value="UDP-N-ACETYLENOLPYRUVOYLGLUCOSAMINE REDUCTASE"/>
    <property type="match status" value="1"/>
</dbReference>
<keyword evidence="8 20" id="KW-0963">Cytoplasm</keyword>
<evidence type="ECO:0000256" key="15">
    <source>
        <dbReference type="ARBA" id="ARBA00023002"/>
    </source>
</evidence>
<keyword evidence="9 20" id="KW-0132">Cell division</keyword>
<dbReference type="STRING" id="1235990.BMSBPS_0516"/>
<evidence type="ECO:0000256" key="14">
    <source>
        <dbReference type="ARBA" id="ARBA00022984"/>
    </source>
</evidence>
<evidence type="ECO:0000256" key="6">
    <source>
        <dbReference type="ARBA" id="ARBA00012518"/>
    </source>
</evidence>
<keyword evidence="13 20" id="KW-0133">Cell shape</keyword>
<evidence type="ECO:0000256" key="17">
    <source>
        <dbReference type="ARBA" id="ARBA00023316"/>
    </source>
</evidence>
<dbReference type="InterPro" id="IPR006094">
    <property type="entry name" value="Oxid_FAD_bind_N"/>
</dbReference>
<dbReference type="InterPro" id="IPR016169">
    <property type="entry name" value="FAD-bd_PCMH_sub2"/>
</dbReference>
<dbReference type="Gene3D" id="3.30.465.10">
    <property type="match status" value="1"/>
</dbReference>
<evidence type="ECO:0000256" key="8">
    <source>
        <dbReference type="ARBA" id="ARBA00022490"/>
    </source>
</evidence>
<evidence type="ECO:0000256" key="1">
    <source>
        <dbReference type="ARBA" id="ARBA00001974"/>
    </source>
</evidence>
<comment type="pathway">
    <text evidence="4 20">Cell wall biogenesis; peptidoglycan biosynthesis.</text>
</comment>